<name>A0A9J5XT13_SOLCO</name>
<gene>
    <name evidence="1" type="ORF">H5410_041965</name>
</gene>
<dbReference type="EMBL" id="JACXVP010000008">
    <property type="protein sequence ID" value="KAG5591451.1"/>
    <property type="molecule type" value="Genomic_DNA"/>
</dbReference>
<evidence type="ECO:0000313" key="1">
    <source>
        <dbReference type="EMBL" id="KAG5591451.1"/>
    </source>
</evidence>
<reference evidence="1 2" key="1">
    <citation type="submission" date="2020-09" db="EMBL/GenBank/DDBJ databases">
        <title>De no assembly of potato wild relative species, Solanum commersonii.</title>
        <authorList>
            <person name="Cho K."/>
        </authorList>
    </citation>
    <scope>NUCLEOTIDE SEQUENCE [LARGE SCALE GENOMIC DNA]</scope>
    <source>
        <strain evidence="1">LZ3.2</strain>
        <tissue evidence="1">Leaf</tissue>
    </source>
</reference>
<dbReference type="Proteomes" id="UP000824120">
    <property type="component" value="Chromosome 8"/>
</dbReference>
<accession>A0A9J5XT13</accession>
<organism evidence="1 2">
    <name type="scientific">Solanum commersonii</name>
    <name type="common">Commerson's wild potato</name>
    <name type="synonym">Commerson's nightshade</name>
    <dbReference type="NCBI Taxonomy" id="4109"/>
    <lineage>
        <taxon>Eukaryota</taxon>
        <taxon>Viridiplantae</taxon>
        <taxon>Streptophyta</taxon>
        <taxon>Embryophyta</taxon>
        <taxon>Tracheophyta</taxon>
        <taxon>Spermatophyta</taxon>
        <taxon>Magnoliopsida</taxon>
        <taxon>eudicotyledons</taxon>
        <taxon>Gunneridae</taxon>
        <taxon>Pentapetalae</taxon>
        <taxon>asterids</taxon>
        <taxon>lamiids</taxon>
        <taxon>Solanales</taxon>
        <taxon>Solanaceae</taxon>
        <taxon>Solanoideae</taxon>
        <taxon>Solaneae</taxon>
        <taxon>Solanum</taxon>
    </lineage>
</organism>
<protein>
    <submittedName>
        <fullName evidence="1">Uncharacterized protein</fullName>
    </submittedName>
</protein>
<sequence length="74" mass="8182">MGLSIECLGVVGVEFPLFPCFVWCNCYPDLHICIRVSLHISPAAPILWLEVDLELDMATAICYKSANLQSAINL</sequence>
<dbReference type="AlphaFoldDB" id="A0A9J5XT13"/>
<keyword evidence="2" id="KW-1185">Reference proteome</keyword>
<evidence type="ECO:0000313" key="2">
    <source>
        <dbReference type="Proteomes" id="UP000824120"/>
    </source>
</evidence>
<proteinExistence type="predicted"/>
<comment type="caution">
    <text evidence="1">The sequence shown here is derived from an EMBL/GenBank/DDBJ whole genome shotgun (WGS) entry which is preliminary data.</text>
</comment>